<proteinExistence type="predicted"/>
<protein>
    <submittedName>
        <fullName evidence="2">ScyD/ScyE family protein</fullName>
    </submittedName>
</protein>
<dbReference type="PROSITE" id="PS51318">
    <property type="entry name" value="TAT"/>
    <property type="match status" value="1"/>
</dbReference>
<keyword evidence="3" id="KW-1185">Reference proteome</keyword>
<dbReference type="NCBIfam" id="NF033206">
    <property type="entry name" value="ScyE_fam"/>
    <property type="match status" value="1"/>
</dbReference>
<accession>A0ABU4N093</accession>
<feature type="signal peptide" evidence="1">
    <location>
        <begin position="1"/>
        <end position="33"/>
    </location>
</feature>
<reference evidence="2 3" key="1">
    <citation type="journal article" date="2023" name="Microb. Genom.">
        <title>Mesoterricola silvestris gen. nov., sp. nov., Mesoterricola sediminis sp. nov., Geothrix oryzae sp. nov., Geothrix edaphica sp. nov., Geothrix rubra sp. nov., and Geothrix limicola sp. nov., six novel members of Acidobacteriota isolated from soils.</title>
        <authorList>
            <person name="Weisberg A.J."/>
            <person name="Pearce E."/>
            <person name="Kramer C.G."/>
            <person name="Chang J.H."/>
            <person name="Clarke C.R."/>
        </authorList>
    </citation>
    <scope>NUCLEOTIDE SEQUENCE [LARGE SCALE GENOMIC DNA]</scope>
    <source>
        <strain evidence="2 3">NE20-4-1</strain>
    </source>
</reference>
<dbReference type="EMBL" id="JARAWJ010000048">
    <property type="protein sequence ID" value="MDX3043203.1"/>
    <property type="molecule type" value="Genomic_DNA"/>
</dbReference>
<organism evidence="2 3">
    <name type="scientific">Streptomyces caniscabiei</name>
    <dbReference type="NCBI Taxonomy" id="2746961"/>
    <lineage>
        <taxon>Bacteria</taxon>
        <taxon>Bacillati</taxon>
        <taxon>Actinomycetota</taxon>
        <taxon>Actinomycetes</taxon>
        <taxon>Kitasatosporales</taxon>
        <taxon>Streptomycetaceae</taxon>
        <taxon>Streptomyces</taxon>
    </lineage>
</organism>
<comment type="caution">
    <text evidence="2">The sequence shown here is derived from an EMBL/GenBank/DDBJ whole genome shotgun (WGS) entry which is preliminary data.</text>
</comment>
<keyword evidence="1" id="KW-0732">Signal</keyword>
<evidence type="ECO:0000256" key="1">
    <source>
        <dbReference type="SAM" id="SignalP"/>
    </source>
</evidence>
<dbReference type="RefSeq" id="WP_094030735.1">
    <property type="nucleotide sequence ID" value="NZ_JABXWF010000039.1"/>
</dbReference>
<sequence length="359" mass="36658">MSISRRSWRTGLMTAAAAAAVAAPVLTAPAAHADTATIEVVADHLKNPRGITVLSDGTILVAEAGEGLPGCAEGQSCVGRTGGVYKVKGDSKGRVVTGLASHAEGVAAGAPVSATGPTDVVPDPRGGYDVVSNLGGTTDYRDSLGPDAATLGTVFRTRDGKILGDLAAHETRLNPDAGEVHANPWGLIRSGSGFQVTDAGSNDIVRVHGDGTTSTDFLVPVNVTPVRTAEAVPTGIVRAKDGTVYFADMSGMVAGSARIWKAVPGQQPEVLVTGLTNLIDLAVDCQGDLLALSFTEGFQAGPPLPAKLSKIDTAARTVTEIPTGGLLNQPTGLAVGPRNQVYVTNNAHSADGQLVRVRY</sequence>
<dbReference type="InterPro" id="IPR006311">
    <property type="entry name" value="TAT_signal"/>
</dbReference>
<dbReference type="InterPro" id="IPR048031">
    <property type="entry name" value="ScyD/ScyE-like"/>
</dbReference>
<dbReference type="Proteomes" id="UP001282474">
    <property type="component" value="Unassembled WGS sequence"/>
</dbReference>
<evidence type="ECO:0000313" key="3">
    <source>
        <dbReference type="Proteomes" id="UP001282474"/>
    </source>
</evidence>
<feature type="chain" id="PRO_5045843868" evidence="1">
    <location>
        <begin position="34"/>
        <end position="359"/>
    </location>
</feature>
<dbReference type="InterPro" id="IPR011042">
    <property type="entry name" value="6-blade_b-propeller_TolB-like"/>
</dbReference>
<evidence type="ECO:0000313" key="2">
    <source>
        <dbReference type="EMBL" id="MDX3043203.1"/>
    </source>
</evidence>
<name>A0ABU4N093_9ACTN</name>
<dbReference type="Gene3D" id="2.120.10.30">
    <property type="entry name" value="TolB, C-terminal domain"/>
    <property type="match status" value="1"/>
</dbReference>
<gene>
    <name evidence="2" type="ORF">PV383_39455</name>
</gene>
<dbReference type="SUPFAM" id="SSF101898">
    <property type="entry name" value="NHL repeat"/>
    <property type="match status" value="1"/>
</dbReference>